<name>S5R470_9PROT</name>
<dbReference type="PANTHER" id="PTHR22602:SF0">
    <property type="entry name" value="TRANSFERASE CAF17, MITOCHONDRIAL-RELATED"/>
    <property type="match status" value="1"/>
</dbReference>
<evidence type="ECO:0000313" key="1">
    <source>
        <dbReference type="EMBL" id="AGS07009.1"/>
    </source>
</evidence>
<dbReference type="EMBL" id="CP003468">
    <property type="protein sequence ID" value="AGS07009.1"/>
    <property type="molecule type" value="Genomic_DNA"/>
</dbReference>
<gene>
    <name evidence="1" type="ORF">SSDC_01625</name>
</gene>
<dbReference type="PANTHER" id="PTHR22602">
    <property type="entry name" value="TRANSFERASE CAF17, MITOCHONDRIAL-RELATED"/>
    <property type="match status" value="1"/>
</dbReference>
<dbReference type="NCBIfam" id="TIGR03317">
    <property type="entry name" value="ygfZ_signature"/>
    <property type="match status" value="1"/>
</dbReference>
<dbReference type="AlphaFoldDB" id="S5R470"/>
<dbReference type="GeneID" id="301553194"/>
<dbReference type="KEGG" id="ssdc:SSDC_01625"/>
<dbReference type="Gene3D" id="2.40.30.160">
    <property type="match status" value="1"/>
</dbReference>
<dbReference type="RefSeq" id="WP_020915584.1">
    <property type="nucleotide sequence ID" value="NC_021885.1"/>
</dbReference>
<accession>S5R470</accession>
<dbReference type="eggNOG" id="COG0354">
    <property type="taxonomic scope" value="Bacteria"/>
</dbReference>
<evidence type="ECO:0000313" key="2">
    <source>
        <dbReference type="Proteomes" id="UP000015216"/>
    </source>
</evidence>
<dbReference type="STRING" id="669502.SSDC_01625"/>
<reference evidence="1 2" key="1">
    <citation type="journal article" date="2013" name="Curr. Biol.">
        <title>Defensive bacteriome symbiont with a drastically reduced genome.</title>
        <authorList>
            <person name="Nakabachi A."/>
            <person name="Ueoka R."/>
            <person name="Oshima K."/>
            <person name="Teta R."/>
            <person name="Mangoni A."/>
            <person name="Gurgui M."/>
            <person name="Oldham N.J."/>
            <person name="van Echten-Deckert G."/>
            <person name="Okamura K."/>
            <person name="Yamamoto K."/>
            <person name="Inoue H."/>
            <person name="Ohkuma M."/>
            <person name="Hongoh Y."/>
            <person name="Miyagishima S.Y."/>
            <person name="Hattori M."/>
            <person name="Piel J."/>
            <person name="Fukatsu T."/>
        </authorList>
    </citation>
    <scope>NUCLEOTIDE SEQUENCE [LARGE SCALE GENOMIC DNA]</scope>
    <source>
        <strain evidence="1 2">DC</strain>
    </source>
</reference>
<proteinExistence type="predicted"/>
<dbReference type="InterPro" id="IPR045179">
    <property type="entry name" value="YgfZ/GcvT"/>
</dbReference>
<dbReference type="Gene3D" id="3.30.70.1630">
    <property type="match status" value="1"/>
</dbReference>
<dbReference type="Gene3D" id="3.30.70.1400">
    <property type="entry name" value="Aminomethyltransferase beta-barrel domains"/>
    <property type="match status" value="1"/>
</dbReference>
<dbReference type="InterPro" id="IPR017703">
    <property type="entry name" value="YgfZ/GCV_T_CS"/>
</dbReference>
<protein>
    <submittedName>
        <fullName evidence="1">Glycine cleavage T protein</fullName>
    </submittedName>
</protein>
<dbReference type="Proteomes" id="UP000015216">
    <property type="component" value="Chromosome"/>
</dbReference>
<dbReference type="GO" id="GO:0016226">
    <property type="term" value="P:iron-sulfur cluster assembly"/>
    <property type="evidence" value="ECO:0007669"/>
    <property type="project" value="TreeGrafter"/>
</dbReference>
<dbReference type="PATRIC" id="fig|669502.6.peg.314"/>
<dbReference type="OrthoDB" id="9796287at2"/>
<dbReference type="HOGENOM" id="CLU_007884_6_2_4"/>
<keyword evidence="2" id="KW-1185">Reference proteome</keyword>
<dbReference type="SUPFAM" id="SSF103025">
    <property type="entry name" value="Folate-binding domain"/>
    <property type="match status" value="1"/>
</dbReference>
<sequence length="349" mass="41128">MKKNKFFNKNWIFLQNKLFCKCVKNNIKNFFIPLTNFGLLEFSGHDSTSFLHNQLTNNVKYLNTEKTQLSGYCSSKGKLLVTMILWKINNKIVLLLPYELLPSVHKKIKIFILRSKVKLKDITHKHLIFGLIGKKMAYFLQTWFQNLPKKPYDKIDNIFGTLIRITDFNQIPRYQWITKNNIIGIKIWEILSKKFPIANSFEWSFCDIKSGIPQITLETKEKFIPQMINFELIGGIDFKKGCYPGQEIIARIQYLHKIKYRMMLAVINLTNENKDFIFLIKPGVNIFSEENSTKPCGKIVNSVKIETNKIYCLVKVRLDYVKNKKKIYINLVHKLLLKFQRLPYLIVNI</sequence>
<organism evidence="1 2">
    <name type="scientific">Candidatus Profftella armatura</name>
    <dbReference type="NCBI Taxonomy" id="669502"/>
    <lineage>
        <taxon>Bacteria</taxon>
        <taxon>Pseudomonadati</taxon>
        <taxon>Pseudomonadota</taxon>
        <taxon>Betaproteobacteria</taxon>
        <taxon>Candidatus Profftella</taxon>
    </lineage>
</organism>